<accession>M2B8X1</accession>
<proteinExistence type="predicted"/>
<dbReference type="Proteomes" id="UP000011529">
    <property type="component" value="Unassembled WGS sequence"/>
</dbReference>
<dbReference type="PATRIC" id="fig|1263867.3.peg.1182"/>
<feature type="domain" description="Pyrrolo-quinoline quinone repeat" evidence="1">
    <location>
        <begin position="126"/>
        <end position="413"/>
    </location>
</feature>
<dbReference type="PANTHER" id="PTHR34512">
    <property type="entry name" value="CELL SURFACE PROTEIN"/>
    <property type="match status" value="1"/>
</dbReference>
<dbReference type="AlphaFoldDB" id="M2B8X1"/>
<keyword evidence="3" id="KW-1185">Reference proteome</keyword>
<dbReference type="InterPro" id="IPR011047">
    <property type="entry name" value="Quinoprotein_ADH-like_sf"/>
</dbReference>
<reference evidence="2" key="1">
    <citation type="submission" date="2012-11" db="EMBL/GenBank/DDBJ databases">
        <title>Permanent draft genomes of Rhodopirellula europaea strain SH398 and 6C.</title>
        <authorList>
            <person name="Richter M."/>
            <person name="Richter-Heitmann T."/>
            <person name="Frank C."/>
            <person name="Harder J."/>
            <person name="Glockner F.O."/>
        </authorList>
    </citation>
    <scope>NUCLEOTIDE SEQUENCE</scope>
    <source>
        <strain evidence="2">6C</strain>
    </source>
</reference>
<evidence type="ECO:0000313" key="2">
    <source>
        <dbReference type="EMBL" id="EMB18148.1"/>
    </source>
</evidence>
<organism evidence="2 3">
    <name type="scientific">Rhodopirellula europaea 6C</name>
    <dbReference type="NCBI Taxonomy" id="1263867"/>
    <lineage>
        <taxon>Bacteria</taxon>
        <taxon>Pseudomonadati</taxon>
        <taxon>Planctomycetota</taxon>
        <taxon>Planctomycetia</taxon>
        <taxon>Pirellulales</taxon>
        <taxon>Pirellulaceae</taxon>
        <taxon>Rhodopirellula</taxon>
    </lineage>
</organism>
<name>M2B8X1_9BACT</name>
<dbReference type="PANTHER" id="PTHR34512:SF30">
    <property type="entry name" value="OUTER MEMBRANE PROTEIN ASSEMBLY FACTOR BAMB"/>
    <property type="match status" value="1"/>
</dbReference>
<dbReference type="Pfam" id="PF13360">
    <property type="entry name" value="PQQ_2"/>
    <property type="match status" value="1"/>
</dbReference>
<dbReference type="SUPFAM" id="SSF50998">
    <property type="entry name" value="Quinoprotein alcohol dehydrogenase-like"/>
    <property type="match status" value="1"/>
</dbReference>
<dbReference type="InterPro" id="IPR015943">
    <property type="entry name" value="WD40/YVTN_repeat-like_dom_sf"/>
</dbReference>
<dbReference type="Gene3D" id="2.130.10.10">
    <property type="entry name" value="YVTN repeat-like/Quinoprotein amine dehydrogenase"/>
    <property type="match status" value="2"/>
</dbReference>
<comment type="caution">
    <text evidence="2">The sequence shown here is derived from an EMBL/GenBank/DDBJ whole genome shotgun (WGS) entry which is preliminary data.</text>
</comment>
<reference evidence="2" key="2">
    <citation type="journal article" date="2013" name="Mar. Genomics">
        <title>Expression of sulfatases in Rhodopirellula baltica and the diversity of sulfatases in the genus Rhodopirellula.</title>
        <authorList>
            <person name="Wegner C.E."/>
            <person name="Richter-Heitmann T."/>
            <person name="Klindworth A."/>
            <person name="Klockow C."/>
            <person name="Richter M."/>
            <person name="Achstetter T."/>
            <person name="Glockner F.O."/>
            <person name="Harder J."/>
        </authorList>
    </citation>
    <scope>NUCLEOTIDE SEQUENCE [LARGE SCALE GENOMIC DNA]</scope>
    <source>
        <strain evidence="2">6C</strain>
    </source>
</reference>
<evidence type="ECO:0000259" key="1">
    <source>
        <dbReference type="Pfam" id="PF13360"/>
    </source>
</evidence>
<dbReference type="InterPro" id="IPR002372">
    <property type="entry name" value="PQQ_rpt_dom"/>
</dbReference>
<evidence type="ECO:0000313" key="3">
    <source>
        <dbReference type="Proteomes" id="UP000011529"/>
    </source>
</evidence>
<sequence>MIAPRARFMTPQHPKKISSIAIATSPTCDRSQTMWFCLICAIVLTFVVISTGRAQSPLTQPDWPRFLNDDFSGSAKLTESAPNSIASLNWKSEPKFHWALDVGDGYGIGVVRGENYFQFDATNDSERLRKIDLATGAVKWTRSYPLDYRDMYGYETGPRCSPTIAELDDESGDAQIFTYGVAGQLTAWSCESGNQLWTNSLNEKYDVVQNFFGVGSSPLIVGDQVIAMVGGSPDDQQALAPGRLDRVVPEGTLMVSLDRSTGDVRWTGGDDLASYSSPRTITIGGTEYLLMFARDHLWVLDPTDGESLGKVYHRADILESVNAMVPIVDGNRVLISECYDAGAAVYDINVENDRATFETVWKDPEGRRRSQALRSHMSTPILHDGYLYACSGRNAPDSDFRCIDFATGEVKWTALDRRRSTATRLGDVLLVLKETGSLHIVRVTPDRFDELAVWELDFAAGDRPALQFPCWSAPVIVGNRMLIRGDRTVLCLALPEHNPS</sequence>
<gene>
    <name evidence="2" type="ORF">RE6C_01115</name>
</gene>
<protein>
    <submittedName>
        <fullName evidence="2">Pyrrolo-quinoline quinone</fullName>
    </submittedName>
</protein>
<dbReference type="EMBL" id="ANMO01000066">
    <property type="protein sequence ID" value="EMB18148.1"/>
    <property type="molecule type" value="Genomic_DNA"/>
</dbReference>